<sequence length="266" mass="31103">MEKDDAGPAPVGVWEKPEQGKGCRKSKIECLSASDGQSQSSNVQAQTKTTSKVPKSKRSIAPDLAGALQKREINIEISLWNREEERADEDGSSGDGGKNWRIDILRERQWNGRKTKRFIQAWKQIGKEDFINTGFYLRFKDQNKKKAYQEMLQEELEEGIVIPIQQDQVNWWNRIFRIKKPNGIWRRILDASKLNNKIEKLHFKMHGLEEVQYIANQMDYATSLDLKSAFRDIAQYLFGSKYNPIFQQKQQKQSNEKQEYIQKLKF</sequence>
<dbReference type="Gene3D" id="3.30.70.270">
    <property type="match status" value="1"/>
</dbReference>
<accession>A0A5J4W6E1</accession>
<reference evidence="2 3" key="1">
    <citation type="submission" date="2019-03" db="EMBL/GenBank/DDBJ databases">
        <title>Single cell metagenomics reveals metabolic interactions within the superorganism composed of flagellate Streblomastix strix and complex community of Bacteroidetes bacteria on its surface.</title>
        <authorList>
            <person name="Treitli S.C."/>
            <person name="Kolisko M."/>
            <person name="Husnik F."/>
            <person name="Keeling P."/>
            <person name="Hampl V."/>
        </authorList>
    </citation>
    <scope>NUCLEOTIDE SEQUENCE [LARGE SCALE GENOMIC DNA]</scope>
    <source>
        <strain evidence="2">ST1C</strain>
    </source>
</reference>
<dbReference type="AlphaFoldDB" id="A0A5J4W6E1"/>
<proteinExistence type="predicted"/>
<gene>
    <name evidence="2" type="ORF">EZS28_014218</name>
</gene>
<name>A0A5J4W6E1_9EUKA</name>
<evidence type="ECO:0000256" key="1">
    <source>
        <dbReference type="SAM" id="MobiDB-lite"/>
    </source>
</evidence>
<feature type="compositionally biased region" description="Polar residues" evidence="1">
    <location>
        <begin position="34"/>
        <end position="53"/>
    </location>
</feature>
<feature type="region of interest" description="Disordered" evidence="1">
    <location>
        <begin position="1"/>
        <end position="58"/>
    </location>
</feature>
<dbReference type="Proteomes" id="UP000324800">
    <property type="component" value="Unassembled WGS sequence"/>
</dbReference>
<evidence type="ECO:0000313" key="3">
    <source>
        <dbReference type="Proteomes" id="UP000324800"/>
    </source>
</evidence>
<dbReference type="EMBL" id="SNRW01003285">
    <property type="protein sequence ID" value="KAA6390252.1"/>
    <property type="molecule type" value="Genomic_DNA"/>
</dbReference>
<organism evidence="2 3">
    <name type="scientific">Streblomastix strix</name>
    <dbReference type="NCBI Taxonomy" id="222440"/>
    <lineage>
        <taxon>Eukaryota</taxon>
        <taxon>Metamonada</taxon>
        <taxon>Preaxostyla</taxon>
        <taxon>Oxymonadida</taxon>
        <taxon>Streblomastigidae</taxon>
        <taxon>Streblomastix</taxon>
    </lineage>
</organism>
<evidence type="ECO:0000313" key="2">
    <source>
        <dbReference type="EMBL" id="KAA6390252.1"/>
    </source>
</evidence>
<comment type="caution">
    <text evidence="2">The sequence shown here is derived from an EMBL/GenBank/DDBJ whole genome shotgun (WGS) entry which is preliminary data.</text>
</comment>
<dbReference type="Gene3D" id="3.10.10.10">
    <property type="entry name" value="HIV Type 1 Reverse Transcriptase, subunit A, domain 1"/>
    <property type="match status" value="1"/>
</dbReference>
<dbReference type="InterPro" id="IPR043128">
    <property type="entry name" value="Rev_trsase/Diguanyl_cyclase"/>
</dbReference>
<protein>
    <submittedName>
        <fullName evidence="2">Uncharacterized protein</fullName>
    </submittedName>
</protein>
<dbReference type="SUPFAM" id="SSF56672">
    <property type="entry name" value="DNA/RNA polymerases"/>
    <property type="match status" value="1"/>
</dbReference>
<dbReference type="InterPro" id="IPR043502">
    <property type="entry name" value="DNA/RNA_pol_sf"/>
</dbReference>